<feature type="domain" description="Thiamine pyrophosphate enzyme TPP-binding" evidence="6">
    <location>
        <begin position="365"/>
        <end position="479"/>
    </location>
</feature>
<keyword evidence="4" id="KW-0786">Thiamine pyrophosphate</keyword>
<dbReference type="GO" id="GO:0046872">
    <property type="term" value="F:metal ion binding"/>
    <property type="evidence" value="ECO:0007669"/>
    <property type="project" value="UniProtKB-KW"/>
</dbReference>
<evidence type="ECO:0000259" key="7">
    <source>
        <dbReference type="Pfam" id="PF02776"/>
    </source>
</evidence>
<keyword evidence="2" id="KW-0479">Metal-binding</keyword>
<evidence type="ECO:0000259" key="6">
    <source>
        <dbReference type="Pfam" id="PF02775"/>
    </source>
</evidence>
<keyword evidence="3" id="KW-0460">Magnesium</keyword>
<evidence type="ECO:0000256" key="1">
    <source>
        <dbReference type="ARBA" id="ARBA00022679"/>
    </source>
</evidence>
<dbReference type="PANTHER" id="PTHR42916:SF1">
    <property type="entry name" value="PROTEIN PHYLLO, CHLOROPLASTIC"/>
    <property type="match status" value="1"/>
</dbReference>
<evidence type="ECO:0000256" key="5">
    <source>
        <dbReference type="ARBA" id="ARBA00023211"/>
    </source>
</evidence>
<feature type="domain" description="Thiamine pyrophosphate enzyme N-terminal TPP-binding" evidence="7">
    <location>
        <begin position="6"/>
        <end position="122"/>
    </location>
</feature>
<proteinExistence type="inferred from homology"/>
<evidence type="ECO:0000256" key="3">
    <source>
        <dbReference type="ARBA" id="ARBA00022842"/>
    </source>
</evidence>
<dbReference type="CDD" id="cd07037">
    <property type="entry name" value="TPP_PYR_MenD"/>
    <property type="match status" value="1"/>
</dbReference>
<dbReference type="Pfam" id="PF02776">
    <property type="entry name" value="TPP_enzyme_N"/>
    <property type="match status" value="1"/>
</dbReference>
<dbReference type="InterPro" id="IPR011766">
    <property type="entry name" value="TPP_enzyme_TPP-bd"/>
</dbReference>
<dbReference type="EMBL" id="CAEZST010000012">
    <property type="protein sequence ID" value="CAB4548058.1"/>
    <property type="molecule type" value="Genomic_DNA"/>
</dbReference>
<dbReference type="SUPFAM" id="SSF52518">
    <property type="entry name" value="Thiamin diphosphate-binding fold (THDP-binding)"/>
    <property type="match status" value="2"/>
</dbReference>
<dbReference type="Gene3D" id="3.40.50.1220">
    <property type="entry name" value="TPP-binding domain"/>
    <property type="match status" value="1"/>
</dbReference>
<dbReference type="InterPro" id="IPR004433">
    <property type="entry name" value="MenaQ_synth_MenD"/>
</dbReference>
<evidence type="ECO:0000256" key="4">
    <source>
        <dbReference type="ARBA" id="ARBA00023052"/>
    </source>
</evidence>
<accession>A0A6J6CDE5</accession>
<protein>
    <submittedName>
        <fullName evidence="8">Unannotated protein</fullName>
    </submittedName>
</protein>
<keyword evidence="1" id="KW-0808">Transferase</keyword>
<evidence type="ECO:0000256" key="2">
    <source>
        <dbReference type="ARBA" id="ARBA00022723"/>
    </source>
</evidence>
<dbReference type="PANTHER" id="PTHR42916">
    <property type="entry name" value="2-SUCCINYL-5-ENOLPYRUVYL-6-HYDROXY-3-CYCLOHEXENE-1-CARBOXYLATE SYNTHASE"/>
    <property type="match status" value="1"/>
</dbReference>
<dbReference type="GO" id="GO:0030976">
    <property type="term" value="F:thiamine pyrophosphate binding"/>
    <property type="evidence" value="ECO:0007669"/>
    <property type="project" value="InterPro"/>
</dbReference>
<keyword evidence="5" id="KW-0464">Manganese</keyword>
<name>A0A6J6CDE5_9ZZZZ</name>
<dbReference type="NCBIfam" id="TIGR00173">
    <property type="entry name" value="menD"/>
    <property type="match status" value="1"/>
</dbReference>
<dbReference type="AlphaFoldDB" id="A0A6J6CDE5"/>
<dbReference type="CDD" id="cd02009">
    <property type="entry name" value="TPP_SHCHC_synthase"/>
    <property type="match status" value="1"/>
</dbReference>
<dbReference type="HAMAP" id="MF_01659">
    <property type="entry name" value="MenD"/>
    <property type="match status" value="1"/>
</dbReference>
<dbReference type="GO" id="GO:0070204">
    <property type="term" value="F:2-succinyl-5-enolpyruvyl-6-hydroxy-3-cyclohexene-1-carboxylic-acid synthase activity"/>
    <property type="evidence" value="ECO:0007669"/>
    <property type="project" value="InterPro"/>
</dbReference>
<reference evidence="8" key="1">
    <citation type="submission" date="2020-05" db="EMBL/GenBank/DDBJ databases">
        <authorList>
            <person name="Chiriac C."/>
            <person name="Salcher M."/>
            <person name="Ghai R."/>
            <person name="Kavagutti S V."/>
        </authorList>
    </citation>
    <scope>NUCLEOTIDE SEQUENCE</scope>
</reference>
<dbReference type="InterPro" id="IPR012001">
    <property type="entry name" value="Thiamin_PyroP_enz_TPP-bd_dom"/>
</dbReference>
<dbReference type="Pfam" id="PF02775">
    <property type="entry name" value="TPP_enzyme_C"/>
    <property type="match status" value="1"/>
</dbReference>
<dbReference type="Gene3D" id="3.40.50.970">
    <property type="match status" value="2"/>
</dbReference>
<sequence>MSSQSIAAQVVASLHANGVDDFLLSPGARSQALAIAAEQLEKAGLARLTVRLDERSMAFTGLGIANASKKPVALIVTSGTAVANLFPAVMEAHHSGTPLILLTADRPARLRDRGANQTTNQVDVFGFAATCFDIGLETSESSATEIALKALEIAITKHCPVQINLQFDFPLSAATPNAKDLVSSAKKLVMQQQTFSELAVPVDNHTVVIAGAGGVRAKAFAEAAGLPLLAEPSSGARAGENALKNPLVALEKLGTSVRKVIVFGKPTLSRPIQKLISESSVYVENSNEYGRFNPFDNVIASADRLIAEGRADSSWLEHWKVEQPATPRSEFAEFVWNHSERLVLGASDLIRVLDAHAQPQDIEVYSNRGLSGIDGTVSTAIGVAMAKGPTVALIGDLTLLHDANGLNKSDLPELDLKLVVGNDNGGNIFTRLEVAKEIDETVFTRLFKTPQTVDIAKLADAYGWKYVLCKGLAELQQAWKLGGTVLIEYQLAD</sequence>
<evidence type="ECO:0000313" key="8">
    <source>
        <dbReference type="EMBL" id="CAB4548058.1"/>
    </source>
</evidence>
<dbReference type="InterPro" id="IPR029061">
    <property type="entry name" value="THDP-binding"/>
</dbReference>
<dbReference type="GO" id="GO:0009234">
    <property type="term" value="P:menaquinone biosynthetic process"/>
    <property type="evidence" value="ECO:0007669"/>
    <property type="project" value="InterPro"/>
</dbReference>
<organism evidence="8">
    <name type="scientific">freshwater metagenome</name>
    <dbReference type="NCBI Taxonomy" id="449393"/>
    <lineage>
        <taxon>unclassified sequences</taxon>
        <taxon>metagenomes</taxon>
        <taxon>ecological metagenomes</taxon>
    </lineage>
</organism>
<gene>
    <name evidence="8" type="ORF">UFOPK1503_00817</name>
</gene>